<keyword evidence="2" id="KW-0808">Transferase</keyword>
<evidence type="ECO:0000313" key="2">
    <source>
        <dbReference type="EMBL" id="KAF5195133.1"/>
    </source>
</evidence>
<feature type="region of interest" description="Disordered" evidence="1">
    <location>
        <begin position="271"/>
        <end position="331"/>
    </location>
</feature>
<accession>A0A7J6WDT0</accession>
<evidence type="ECO:0000313" key="3">
    <source>
        <dbReference type="Proteomes" id="UP000554482"/>
    </source>
</evidence>
<gene>
    <name evidence="2" type="ORF">FRX31_015280</name>
</gene>
<keyword evidence="2" id="KW-0489">Methyltransferase</keyword>
<dbReference type="PANTHER" id="PTHR43019">
    <property type="entry name" value="SERINE ENDOPROTEASE DEGS"/>
    <property type="match status" value="1"/>
</dbReference>
<dbReference type="SUPFAM" id="SSF54001">
    <property type="entry name" value="Cysteine proteinases"/>
    <property type="match status" value="1"/>
</dbReference>
<dbReference type="EMBL" id="JABWDY010017780">
    <property type="protein sequence ID" value="KAF5195133.1"/>
    <property type="molecule type" value="Genomic_DNA"/>
</dbReference>
<reference evidence="2 3" key="1">
    <citation type="submission" date="2020-06" db="EMBL/GenBank/DDBJ databases">
        <title>Transcriptomic and genomic resources for Thalictrum thalictroides and T. hernandezii: Facilitating candidate gene discovery in an emerging model plant lineage.</title>
        <authorList>
            <person name="Arias T."/>
            <person name="Riano-Pachon D.M."/>
            <person name="Di Stilio V.S."/>
        </authorList>
    </citation>
    <scope>NUCLEOTIDE SEQUENCE [LARGE SCALE GENOMIC DNA]</scope>
    <source>
        <strain evidence="3">cv. WT478/WT964</strain>
        <tissue evidence="2">Leaves</tissue>
    </source>
</reference>
<dbReference type="InterPro" id="IPR038765">
    <property type="entry name" value="Papain-like_cys_pep_sf"/>
</dbReference>
<dbReference type="InterPro" id="IPR043504">
    <property type="entry name" value="Peptidase_S1_PA_chymotrypsin"/>
</dbReference>
<dbReference type="Proteomes" id="UP000554482">
    <property type="component" value="Unassembled WGS sequence"/>
</dbReference>
<organism evidence="2 3">
    <name type="scientific">Thalictrum thalictroides</name>
    <name type="common">Rue-anemone</name>
    <name type="synonym">Anemone thalictroides</name>
    <dbReference type="NCBI Taxonomy" id="46969"/>
    <lineage>
        <taxon>Eukaryota</taxon>
        <taxon>Viridiplantae</taxon>
        <taxon>Streptophyta</taxon>
        <taxon>Embryophyta</taxon>
        <taxon>Tracheophyta</taxon>
        <taxon>Spermatophyta</taxon>
        <taxon>Magnoliopsida</taxon>
        <taxon>Ranunculales</taxon>
        <taxon>Ranunculaceae</taxon>
        <taxon>Thalictroideae</taxon>
        <taxon>Thalictrum</taxon>
    </lineage>
</organism>
<dbReference type="SUPFAM" id="SSF50494">
    <property type="entry name" value="Trypsin-like serine proteases"/>
    <property type="match status" value="1"/>
</dbReference>
<feature type="compositionally biased region" description="Basic and acidic residues" evidence="1">
    <location>
        <begin position="46"/>
        <end position="64"/>
    </location>
</feature>
<name>A0A7J6WDT0_THATH</name>
<keyword evidence="3" id="KW-1185">Reference proteome</keyword>
<feature type="compositionally biased region" description="Basic and acidic residues" evidence="1">
    <location>
        <begin position="271"/>
        <end position="287"/>
    </location>
</feature>
<dbReference type="GO" id="GO:0032259">
    <property type="term" value="P:methylation"/>
    <property type="evidence" value="ECO:0007669"/>
    <property type="project" value="UniProtKB-KW"/>
</dbReference>
<feature type="compositionally biased region" description="Basic and acidic residues" evidence="1">
    <location>
        <begin position="1"/>
        <end position="21"/>
    </location>
</feature>
<protein>
    <submittedName>
        <fullName evidence="2">Lysine-specific demethylase 5B isoform X2</fullName>
    </submittedName>
</protein>
<dbReference type="Pfam" id="PF13365">
    <property type="entry name" value="Trypsin_2"/>
    <property type="match status" value="1"/>
</dbReference>
<sequence>MPPSDDHELLYDTPDTGRETKQPVPCCNYRGKPKTGWVSRKQFQSNKERPRGEQSKRKEPAKEPDESDEESDKEPWEYISTGFMVEVEGKPYVITTSHSVPSNRLLLEVMDSNDKSYEGDLVFYIKGIDLALLSLKDSESKDDITDYNFSYLDVSSNPPPPIGTNITTIGHPMQLNYSCLRGQLASNNIRTLDYFLRPEDAKDIDFPGDLEVLHINNQHGQKGISGGPIFDDPGNLIGMMSFILYGYDFAIPVSTIKKFLDDFIVHKKEKEKGKELQFKKHGDEEQQQKGNQHQGGKQQQGEKGKQHQGGKGKQQQGRKRSSESSSQSGRPYKRRVLDQFAVKRGAVTHAELAEEWLLNSLKTKIVQNSLSKAAYVNDLKEAEQFLWAGAEINPVKCMQCSYCSNTFDPFLDLSLEITKADSLLKAHTHFTALEQLDGGERQLITKKESDRNETIVPSHIKDSEQCASAESKEAVPVATDLSRKRQKESSLVKITKCIDIAEKTSESKELTSQSLKALVKGQAVKLISNCRSVEEVCPQPCLLFLKGSLSTSNLSVASRGNNPDLAYLQQGFQKSVSEKLAIVKISCEDESITNDGILSEEPPMNTKDYKKIFSTKLSNQAVTGNNQNECERVPIEYLCQKEEVLIETRLTEQSTKLVKSNACLVHKEALGHHHNLQKLLKPKKNAMKLRIANMRLGPGSLMKPSLNQYKKKNKRRSPKFKINIQVNVGENSNSVGLEPPASEKTRMTGFILTHCKRRLKKFSAQNGSGSRIPKDIRIFEDDSVSNVTEGYLRKRMNENNVAFAINEPPQKCSSLISAAQCDCRERYTSQMKIGLFEKGFVSMLTKCSELTSLQVTSVVSTLSQGLRTAPSEAPMSGYMVLSLLYNPWFMYLCLSSLIQIYAEGACLLLSEIKSKPSLCSRVSMDGLETLYARATESPIYVEECGRLAGEISSAQGWIDWAKQCVSAKPPTKIEVDDLHTLKLKMLDLHVQFPETEFLLDLSEKAEAWQAHCSEILKGPIVLKVYNVYSSGIITSYAEE</sequence>
<dbReference type="Gene3D" id="3.90.70.10">
    <property type="entry name" value="Cysteine proteinases"/>
    <property type="match status" value="1"/>
</dbReference>
<proteinExistence type="predicted"/>
<dbReference type="InterPro" id="IPR009003">
    <property type="entry name" value="Peptidase_S1_PA"/>
</dbReference>
<dbReference type="OrthoDB" id="420187at2759"/>
<evidence type="ECO:0000256" key="1">
    <source>
        <dbReference type="SAM" id="MobiDB-lite"/>
    </source>
</evidence>
<feature type="compositionally biased region" description="Low complexity" evidence="1">
    <location>
        <begin position="288"/>
        <end position="299"/>
    </location>
</feature>
<comment type="caution">
    <text evidence="2">The sequence shown here is derived from an EMBL/GenBank/DDBJ whole genome shotgun (WGS) entry which is preliminary data.</text>
</comment>
<dbReference type="Gene3D" id="2.40.10.10">
    <property type="entry name" value="Trypsin-like serine proteases"/>
    <property type="match status" value="2"/>
</dbReference>
<feature type="region of interest" description="Disordered" evidence="1">
    <location>
        <begin position="1"/>
        <end position="76"/>
    </location>
</feature>
<dbReference type="GO" id="GO:0008168">
    <property type="term" value="F:methyltransferase activity"/>
    <property type="evidence" value="ECO:0007669"/>
    <property type="project" value="UniProtKB-KW"/>
</dbReference>
<dbReference type="AlphaFoldDB" id="A0A7J6WDT0"/>